<name>A0A9E8SIP9_9BACT</name>
<dbReference type="GO" id="GO:0003700">
    <property type="term" value="F:DNA-binding transcription factor activity"/>
    <property type="evidence" value="ECO:0007669"/>
    <property type="project" value="InterPro"/>
</dbReference>
<dbReference type="PROSITE" id="PS01124">
    <property type="entry name" value="HTH_ARAC_FAMILY_2"/>
    <property type="match status" value="1"/>
</dbReference>
<protein>
    <submittedName>
        <fullName evidence="5">Helix-turn-helix domain-containing protein</fullName>
    </submittedName>
</protein>
<accession>A0A9E8SIP9</accession>
<dbReference type="InterPro" id="IPR050204">
    <property type="entry name" value="AraC_XylS_family_regulators"/>
</dbReference>
<keyword evidence="2" id="KW-0238">DNA-binding</keyword>
<evidence type="ECO:0000313" key="5">
    <source>
        <dbReference type="EMBL" id="WAC09359.1"/>
    </source>
</evidence>
<dbReference type="SMART" id="SM00342">
    <property type="entry name" value="HTH_ARAC"/>
    <property type="match status" value="1"/>
</dbReference>
<dbReference type="Pfam" id="PF12833">
    <property type="entry name" value="HTH_18"/>
    <property type="match status" value="1"/>
</dbReference>
<dbReference type="AlphaFoldDB" id="A0A9E8SIP9"/>
<organism evidence="5 6">
    <name type="scientific">Dyadobacter pollutisoli</name>
    <dbReference type="NCBI Taxonomy" id="2910158"/>
    <lineage>
        <taxon>Bacteria</taxon>
        <taxon>Pseudomonadati</taxon>
        <taxon>Bacteroidota</taxon>
        <taxon>Cytophagia</taxon>
        <taxon>Cytophagales</taxon>
        <taxon>Spirosomataceae</taxon>
        <taxon>Dyadobacter</taxon>
    </lineage>
</organism>
<dbReference type="RefSeq" id="WP_244822814.1">
    <property type="nucleotide sequence ID" value="NZ_CP112998.1"/>
</dbReference>
<evidence type="ECO:0000256" key="2">
    <source>
        <dbReference type="ARBA" id="ARBA00023125"/>
    </source>
</evidence>
<dbReference type="GO" id="GO:0043565">
    <property type="term" value="F:sequence-specific DNA binding"/>
    <property type="evidence" value="ECO:0007669"/>
    <property type="project" value="InterPro"/>
</dbReference>
<dbReference type="SUPFAM" id="SSF46689">
    <property type="entry name" value="Homeodomain-like"/>
    <property type="match status" value="1"/>
</dbReference>
<dbReference type="InterPro" id="IPR018060">
    <property type="entry name" value="HTH_AraC"/>
</dbReference>
<proteinExistence type="predicted"/>
<dbReference type="PANTHER" id="PTHR46796">
    <property type="entry name" value="HTH-TYPE TRANSCRIPTIONAL ACTIVATOR RHAS-RELATED"/>
    <property type="match status" value="1"/>
</dbReference>
<dbReference type="InterPro" id="IPR009057">
    <property type="entry name" value="Homeodomain-like_sf"/>
</dbReference>
<dbReference type="InterPro" id="IPR046532">
    <property type="entry name" value="DUF6597"/>
</dbReference>
<evidence type="ECO:0000313" key="6">
    <source>
        <dbReference type="Proteomes" id="UP001164653"/>
    </source>
</evidence>
<evidence type="ECO:0000256" key="1">
    <source>
        <dbReference type="ARBA" id="ARBA00023015"/>
    </source>
</evidence>
<reference evidence="5" key="1">
    <citation type="submission" date="2022-11" db="EMBL/GenBank/DDBJ databases">
        <title>Dyadobacter pollutisoli sp. nov., isolated from plastic dumped soil.</title>
        <authorList>
            <person name="Kim J.M."/>
            <person name="Kim K.R."/>
            <person name="Lee J.K."/>
            <person name="Hao L."/>
            <person name="Jeon C.O."/>
        </authorList>
    </citation>
    <scope>NUCLEOTIDE SEQUENCE</scope>
    <source>
        <strain evidence="5">U1</strain>
    </source>
</reference>
<dbReference type="PANTHER" id="PTHR46796:SF13">
    <property type="entry name" value="HTH-TYPE TRANSCRIPTIONAL ACTIVATOR RHAS"/>
    <property type="match status" value="1"/>
</dbReference>
<keyword evidence="1" id="KW-0805">Transcription regulation</keyword>
<dbReference type="EMBL" id="CP112998">
    <property type="protein sequence ID" value="WAC09359.1"/>
    <property type="molecule type" value="Genomic_DNA"/>
</dbReference>
<dbReference type="KEGG" id="dpf:ON006_16525"/>
<dbReference type="Pfam" id="PF20240">
    <property type="entry name" value="DUF6597"/>
    <property type="match status" value="1"/>
</dbReference>
<evidence type="ECO:0000259" key="4">
    <source>
        <dbReference type="PROSITE" id="PS01124"/>
    </source>
</evidence>
<keyword evidence="6" id="KW-1185">Reference proteome</keyword>
<gene>
    <name evidence="5" type="ORF">ON006_16525</name>
</gene>
<evidence type="ECO:0000256" key="3">
    <source>
        <dbReference type="ARBA" id="ARBA00023163"/>
    </source>
</evidence>
<keyword evidence="3" id="KW-0804">Transcription</keyword>
<sequence>MQVKSTPILSGIVKHFLILENDSSLMLRIFSDGNTGMVFNNGDPLYRQECYAAAPEALPQSFIYGQLDVFQNVISTGKIKLLIAVLHPYGASALLRIPAFELKNQIIDTNTFPFLRSESVLDQMHDCTPLDKVRTVENFLISALHKPILNNALATKAIQLIDEHHGGMPVVRLASMLNVHERQLQRVFEEHIGVTPKRYSGIARIQYFLKLLRNRSSETTLTDALYTSGFYDPAHLNRELKSLSGLTPGQYMNGSNLLAANLIRLSQ</sequence>
<feature type="domain" description="HTH araC/xylS-type" evidence="4">
    <location>
        <begin position="155"/>
        <end position="254"/>
    </location>
</feature>
<dbReference type="Gene3D" id="1.10.10.60">
    <property type="entry name" value="Homeodomain-like"/>
    <property type="match status" value="1"/>
</dbReference>
<dbReference type="Proteomes" id="UP001164653">
    <property type="component" value="Chromosome"/>
</dbReference>